<keyword evidence="9" id="KW-0812">Transmembrane</keyword>
<organism evidence="21 22">
    <name type="scientific">Oldenlandia corymbosa var. corymbosa</name>
    <dbReference type="NCBI Taxonomy" id="529605"/>
    <lineage>
        <taxon>Eukaryota</taxon>
        <taxon>Viridiplantae</taxon>
        <taxon>Streptophyta</taxon>
        <taxon>Embryophyta</taxon>
        <taxon>Tracheophyta</taxon>
        <taxon>Spermatophyta</taxon>
        <taxon>Magnoliopsida</taxon>
        <taxon>eudicotyledons</taxon>
        <taxon>Gunneridae</taxon>
        <taxon>Pentapetalae</taxon>
        <taxon>asterids</taxon>
        <taxon>lamiids</taxon>
        <taxon>Gentianales</taxon>
        <taxon>Rubiaceae</taxon>
        <taxon>Rubioideae</taxon>
        <taxon>Spermacoceae</taxon>
        <taxon>Hedyotis-Oldenlandia complex</taxon>
        <taxon>Oldenlandia</taxon>
    </lineage>
</organism>
<evidence type="ECO:0000256" key="10">
    <source>
        <dbReference type="ARBA" id="ARBA00022729"/>
    </source>
</evidence>
<proteinExistence type="inferred from homology"/>
<comment type="similarity">
    <text evidence="3">In the C-terminal section; belongs to the protein kinase superfamily. Ser/Thr protein kinase family.</text>
</comment>
<dbReference type="Gene3D" id="3.80.10.10">
    <property type="entry name" value="Ribonuclease Inhibitor"/>
    <property type="match status" value="1"/>
</dbReference>
<evidence type="ECO:0000256" key="17">
    <source>
        <dbReference type="ARBA" id="ARBA00023180"/>
    </source>
</evidence>
<reference evidence="21" key="1">
    <citation type="submission" date="2023-03" db="EMBL/GenBank/DDBJ databases">
        <authorList>
            <person name="Julca I."/>
        </authorList>
    </citation>
    <scope>NUCLEOTIDE SEQUENCE</scope>
</reference>
<comment type="similarity">
    <text evidence="2">In the N-terminal section; belongs to the leguminous lectin family.</text>
</comment>
<dbReference type="EMBL" id="OX459118">
    <property type="protein sequence ID" value="CAI9088860.1"/>
    <property type="molecule type" value="Genomic_DNA"/>
</dbReference>
<comment type="catalytic activity">
    <reaction evidence="19">
        <text>L-seryl-[protein] + ATP = O-phospho-L-seryl-[protein] + ADP + H(+)</text>
        <dbReference type="Rhea" id="RHEA:17989"/>
        <dbReference type="Rhea" id="RHEA-COMP:9863"/>
        <dbReference type="Rhea" id="RHEA-COMP:11604"/>
        <dbReference type="ChEBI" id="CHEBI:15378"/>
        <dbReference type="ChEBI" id="CHEBI:29999"/>
        <dbReference type="ChEBI" id="CHEBI:30616"/>
        <dbReference type="ChEBI" id="CHEBI:83421"/>
        <dbReference type="ChEBI" id="CHEBI:456216"/>
        <dbReference type="EC" id="2.7.11.1"/>
    </reaction>
</comment>
<evidence type="ECO:0000256" key="18">
    <source>
        <dbReference type="ARBA" id="ARBA00047899"/>
    </source>
</evidence>
<dbReference type="SUPFAM" id="SSF52058">
    <property type="entry name" value="L domain-like"/>
    <property type="match status" value="1"/>
</dbReference>
<keyword evidence="10" id="KW-0732">Signal</keyword>
<dbReference type="InterPro" id="IPR000719">
    <property type="entry name" value="Prot_kinase_dom"/>
</dbReference>
<evidence type="ECO:0000256" key="1">
    <source>
        <dbReference type="ARBA" id="ARBA00004251"/>
    </source>
</evidence>
<dbReference type="GO" id="GO:0004674">
    <property type="term" value="F:protein serine/threonine kinase activity"/>
    <property type="evidence" value="ECO:0007669"/>
    <property type="project" value="UniProtKB-EC"/>
</dbReference>
<evidence type="ECO:0000256" key="3">
    <source>
        <dbReference type="ARBA" id="ARBA00010217"/>
    </source>
</evidence>
<evidence type="ECO:0000256" key="7">
    <source>
        <dbReference type="ARBA" id="ARBA00022614"/>
    </source>
</evidence>
<dbReference type="Pfam" id="PF11721">
    <property type="entry name" value="Malectin"/>
    <property type="match status" value="1"/>
</dbReference>
<evidence type="ECO:0000259" key="20">
    <source>
        <dbReference type="PROSITE" id="PS50011"/>
    </source>
</evidence>
<evidence type="ECO:0000256" key="13">
    <source>
        <dbReference type="ARBA" id="ARBA00022840"/>
    </source>
</evidence>
<name>A0AAV1C219_OLDCO</name>
<evidence type="ECO:0000256" key="11">
    <source>
        <dbReference type="ARBA" id="ARBA00022737"/>
    </source>
</evidence>
<dbReference type="Proteomes" id="UP001161247">
    <property type="component" value="Chromosome 1"/>
</dbReference>
<keyword evidence="17" id="KW-0325">Glycoprotein</keyword>
<keyword evidence="7" id="KW-0433">Leucine-rich repeat</keyword>
<keyword evidence="8" id="KW-0808">Transferase</keyword>
<dbReference type="PANTHER" id="PTHR48006:SF81">
    <property type="entry name" value="PROTEIN KINASE DOMAIN-CONTAINING PROTEIN"/>
    <property type="match status" value="1"/>
</dbReference>
<sequence length="641" mass="70492">MVAGGAEYSELRICRGNCRQNSLANNDLSWNYLNGTIPREWGSLRLTNISILGNRISGPIPKELGKISTLLDLTLEQNQLNGSIPPELGDLPKLEKFRISDNRLEGIIPSFIANWTHLEILIVQASGLKGPIPSVISSLSNVTDLRISDLNGNGATFPLLSGAKYLNTLDLSFNNLIGPVPDSYKYLSGTDSIFLTGNFLSGQVPGWMLERGDNIDLSYNNFTGSGATLNCLLRKKNLFGSSSRGSTTGLVSCLSSFQCPTTVYSLHINCGGGEVKLENGIFYEEDISSEGPSSFVKSRCSWGYSSTGQFLDDNDDSDTYIWNTSRAAEKNQDITYASLGRRFFDIFIQGKLLKKDFNIDDEAGGVNKPVVRNFSSVVSDNTLEIRFYWAGKGTTSIPVGGVYGPLISAISVLLFGGKGVGETKVHLKVGHLGDGTIIAVKQLSSRSNQGNREFVNEIGIISDLQHPNLVKLYGCCIEGNQLLLIYEYMENNSLARALFGPEEHQLQLDWPMRHKIYIGIARALAYLHEESRLKIVHRDIKTTNVLLDKDLNPKISDFGLAKLSEENTHICTRVAGTLGYMAPEYALRGYLTDKADVYSFGVVLLEIVSGRSSTSIKPKQDFFIFLTGFCKMDFVATTHEP</sequence>
<dbReference type="GO" id="GO:0002229">
    <property type="term" value="P:defense response to oomycetes"/>
    <property type="evidence" value="ECO:0007669"/>
    <property type="project" value="UniProtKB-ARBA"/>
</dbReference>
<evidence type="ECO:0000313" key="21">
    <source>
        <dbReference type="EMBL" id="CAI9088860.1"/>
    </source>
</evidence>
<keyword evidence="15" id="KW-0472">Membrane</keyword>
<dbReference type="AlphaFoldDB" id="A0AAV1C219"/>
<dbReference type="InterPro" id="IPR001611">
    <property type="entry name" value="Leu-rich_rpt"/>
</dbReference>
<keyword evidence="22" id="KW-1185">Reference proteome</keyword>
<dbReference type="InterPro" id="IPR051824">
    <property type="entry name" value="LRR_Rcpt-Like_S/T_Kinase"/>
</dbReference>
<evidence type="ECO:0000256" key="9">
    <source>
        <dbReference type="ARBA" id="ARBA00022692"/>
    </source>
</evidence>
<dbReference type="PROSITE" id="PS00108">
    <property type="entry name" value="PROTEIN_KINASE_ST"/>
    <property type="match status" value="1"/>
</dbReference>
<dbReference type="Gene3D" id="3.30.200.20">
    <property type="entry name" value="Phosphorylase Kinase, domain 1"/>
    <property type="match status" value="1"/>
</dbReference>
<dbReference type="Gene3D" id="2.60.120.430">
    <property type="entry name" value="Galactose-binding lectin"/>
    <property type="match status" value="1"/>
</dbReference>
<gene>
    <name evidence="21" type="ORF">OLC1_LOCUS1332</name>
</gene>
<dbReference type="InterPro" id="IPR008271">
    <property type="entry name" value="Ser/Thr_kinase_AS"/>
</dbReference>
<keyword evidence="5" id="KW-1003">Cell membrane</keyword>
<evidence type="ECO:0000256" key="19">
    <source>
        <dbReference type="ARBA" id="ARBA00048679"/>
    </source>
</evidence>
<keyword evidence="13" id="KW-0067">ATP-binding</keyword>
<protein>
    <recommendedName>
        <fullName evidence="4">non-specific serine/threonine protein kinase</fullName>
        <ecNumber evidence="4">2.7.11.1</ecNumber>
    </recommendedName>
</protein>
<dbReference type="InterPro" id="IPR032675">
    <property type="entry name" value="LRR_dom_sf"/>
</dbReference>
<dbReference type="EC" id="2.7.11.1" evidence="4"/>
<dbReference type="GO" id="GO:0005524">
    <property type="term" value="F:ATP binding"/>
    <property type="evidence" value="ECO:0007669"/>
    <property type="project" value="UniProtKB-KW"/>
</dbReference>
<evidence type="ECO:0000256" key="2">
    <source>
        <dbReference type="ARBA" id="ARBA00008536"/>
    </source>
</evidence>
<evidence type="ECO:0000256" key="5">
    <source>
        <dbReference type="ARBA" id="ARBA00022475"/>
    </source>
</evidence>
<evidence type="ECO:0000256" key="12">
    <source>
        <dbReference type="ARBA" id="ARBA00022741"/>
    </source>
</evidence>
<dbReference type="InterPro" id="IPR021720">
    <property type="entry name" value="Malectin_dom"/>
</dbReference>
<dbReference type="Pfam" id="PF00560">
    <property type="entry name" value="LRR_1"/>
    <property type="match status" value="2"/>
</dbReference>
<dbReference type="PANTHER" id="PTHR48006">
    <property type="entry name" value="LEUCINE-RICH REPEAT-CONTAINING PROTEIN DDB_G0281931-RELATED"/>
    <property type="match status" value="1"/>
</dbReference>
<dbReference type="SMART" id="SM00220">
    <property type="entry name" value="S_TKc"/>
    <property type="match status" value="1"/>
</dbReference>
<keyword evidence="16" id="KW-0675">Receptor</keyword>
<keyword evidence="11" id="KW-0677">Repeat</keyword>
<evidence type="ECO:0000256" key="15">
    <source>
        <dbReference type="ARBA" id="ARBA00023136"/>
    </source>
</evidence>
<evidence type="ECO:0000256" key="14">
    <source>
        <dbReference type="ARBA" id="ARBA00022989"/>
    </source>
</evidence>
<dbReference type="PROSITE" id="PS50011">
    <property type="entry name" value="PROTEIN_KINASE_DOM"/>
    <property type="match status" value="1"/>
</dbReference>
<evidence type="ECO:0000256" key="16">
    <source>
        <dbReference type="ARBA" id="ARBA00023170"/>
    </source>
</evidence>
<comment type="catalytic activity">
    <reaction evidence="18">
        <text>L-threonyl-[protein] + ATP = O-phospho-L-threonyl-[protein] + ADP + H(+)</text>
        <dbReference type="Rhea" id="RHEA:46608"/>
        <dbReference type="Rhea" id="RHEA-COMP:11060"/>
        <dbReference type="Rhea" id="RHEA-COMP:11605"/>
        <dbReference type="ChEBI" id="CHEBI:15378"/>
        <dbReference type="ChEBI" id="CHEBI:30013"/>
        <dbReference type="ChEBI" id="CHEBI:30616"/>
        <dbReference type="ChEBI" id="CHEBI:61977"/>
        <dbReference type="ChEBI" id="CHEBI:456216"/>
        <dbReference type="EC" id="2.7.11.1"/>
    </reaction>
</comment>
<keyword evidence="6" id="KW-0597">Phosphoprotein</keyword>
<keyword evidence="12" id="KW-0547">Nucleotide-binding</keyword>
<evidence type="ECO:0000256" key="4">
    <source>
        <dbReference type="ARBA" id="ARBA00012513"/>
    </source>
</evidence>
<dbReference type="FunFam" id="1.10.510.10:FF:000240">
    <property type="entry name" value="Lectin-domain containing receptor kinase A4.3"/>
    <property type="match status" value="1"/>
</dbReference>
<comment type="subcellular location">
    <subcellularLocation>
        <location evidence="1">Cell membrane</location>
        <topology evidence="1">Single-pass type I membrane protein</topology>
    </subcellularLocation>
</comment>
<dbReference type="Gene3D" id="1.10.510.10">
    <property type="entry name" value="Transferase(Phosphotransferase) domain 1"/>
    <property type="match status" value="1"/>
</dbReference>
<dbReference type="SUPFAM" id="SSF56112">
    <property type="entry name" value="Protein kinase-like (PK-like)"/>
    <property type="match status" value="1"/>
</dbReference>
<feature type="domain" description="Protein kinase" evidence="20">
    <location>
        <begin position="407"/>
        <end position="641"/>
    </location>
</feature>
<evidence type="ECO:0000256" key="8">
    <source>
        <dbReference type="ARBA" id="ARBA00022679"/>
    </source>
</evidence>
<dbReference type="Pfam" id="PF00069">
    <property type="entry name" value="Pkinase"/>
    <property type="match status" value="1"/>
</dbReference>
<accession>A0AAV1C219</accession>
<dbReference type="InterPro" id="IPR011009">
    <property type="entry name" value="Kinase-like_dom_sf"/>
</dbReference>
<keyword evidence="14" id="KW-1133">Transmembrane helix</keyword>
<dbReference type="FunFam" id="3.80.10.10:FF:000041">
    <property type="entry name" value="LRR receptor-like serine/threonine-protein kinase ERECTA"/>
    <property type="match status" value="1"/>
</dbReference>
<evidence type="ECO:0000313" key="22">
    <source>
        <dbReference type="Proteomes" id="UP001161247"/>
    </source>
</evidence>
<dbReference type="GO" id="GO:0005886">
    <property type="term" value="C:plasma membrane"/>
    <property type="evidence" value="ECO:0007669"/>
    <property type="project" value="UniProtKB-SubCell"/>
</dbReference>
<evidence type="ECO:0000256" key="6">
    <source>
        <dbReference type="ARBA" id="ARBA00022553"/>
    </source>
</evidence>